<dbReference type="InterPro" id="IPR020845">
    <property type="entry name" value="AMP-binding_CS"/>
</dbReference>
<dbReference type="InterPro" id="IPR000873">
    <property type="entry name" value="AMP-dep_synth/lig_dom"/>
</dbReference>
<dbReference type="InterPro" id="IPR050237">
    <property type="entry name" value="ATP-dep_AMP-bd_enzyme"/>
</dbReference>
<evidence type="ECO:0000313" key="5">
    <source>
        <dbReference type="Proteomes" id="UP001622731"/>
    </source>
</evidence>
<feature type="domain" description="AMP-dependent synthetase/ligase" evidence="2">
    <location>
        <begin position="32"/>
        <end position="422"/>
    </location>
</feature>
<sequence>MSETQRTWSEAESAHYRAAGHWQGVTFAALLRESAAVRAGHVALVDGDRRWTYAELDAEADRVARGLRGLGIGRGDRVVVQLPNCAEFVLVWFALQRVGAVPVHAMPGHRRLEIGHLVRVAGAVACVVPDRHARFDHRELMREVRAEQGPGGSLRHVVVVGEPGTGEGFVPFEALRTDTPSASGPGSGPASGVAPGVAPGVASGEDAADASDVALLLLSGGTTGLPKLIPRTHDDYAYNARACAEVCALDARTVYLAVLPLGFNFAFACPGVLGTLMAGGTVVVAPDPSPQTAFALVEREGVTLTSLTPPLVPHWTDEAASGSWDLGSLSVVQVGGARLPEDHARKLGPALGVTVQQVFGMAEGLINLTRLDDPEDLVCATQGRPVSPDDEVLVVDADGRPVPDGTEGELLTRGPYTLRGYYRAEEHNRTAFTPDGYYRSGDVVRRLPSGHLVVVGRLKDQINRGGEKVAAVEVEEQLLTHPAITAAALVGVPDERWGERSVAFVVCTGAAPGVRAVAAHLKERGLAGYKAPDEVVRVPRLPLTAVGKVDKAALARQLPRP</sequence>
<protein>
    <submittedName>
        <fullName evidence="4">(2,3-dihydroxybenzoyl)adenylate synthase</fullName>
    </submittedName>
</protein>
<evidence type="ECO:0000256" key="1">
    <source>
        <dbReference type="SAM" id="MobiDB-lite"/>
    </source>
</evidence>
<dbReference type="Gene3D" id="3.30.300.30">
    <property type="match status" value="1"/>
</dbReference>
<proteinExistence type="predicted"/>
<dbReference type="Pfam" id="PF13193">
    <property type="entry name" value="AMP-binding_C"/>
    <property type="match status" value="1"/>
</dbReference>
<accession>A0ABZ1M807</accession>
<keyword evidence="5" id="KW-1185">Reference proteome</keyword>
<dbReference type="Gene3D" id="2.30.38.10">
    <property type="entry name" value="Luciferase, Domain 3"/>
    <property type="match status" value="1"/>
</dbReference>
<dbReference type="PROSITE" id="PS00455">
    <property type="entry name" value="AMP_BINDING"/>
    <property type="match status" value="1"/>
</dbReference>
<dbReference type="Gene3D" id="3.40.50.980">
    <property type="match status" value="2"/>
</dbReference>
<feature type="region of interest" description="Disordered" evidence="1">
    <location>
        <begin position="177"/>
        <end position="204"/>
    </location>
</feature>
<dbReference type="Proteomes" id="UP001622731">
    <property type="component" value="Chromosome"/>
</dbReference>
<feature type="compositionally biased region" description="Low complexity" evidence="1">
    <location>
        <begin position="180"/>
        <end position="204"/>
    </location>
</feature>
<dbReference type="PANTHER" id="PTHR43767">
    <property type="entry name" value="LONG-CHAIN-FATTY-ACID--COA LIGASE"/>
    <property type="match status" value="1"/>
</dbReference>
<dbReference type="InterPro" id="IPR045851">
    <property type="entry name" value="AMP-bd_C_sf"/>
</dbReference>
<name>A0ABZ1M807_9ACTN</name>
<evidence type="ECO:0000313" key="4">
    <source>
        <dbReference type="EMBL" id="WTR99514.1"/>
    </source>
</evidence>
<feature type="domain" description="AMP-binding enzyme C-terminal" evidence="3">
    <location>
        <begin position="473"/>
        <end position="548"/>
    </location>
</feature>
<gene>
    <name evidence="4" type="ORF">OHB34_37510</name>
</gene>
<evidence type="ECO:0000259" key="2">
    <source>
        <dbReference type="Pfam" id="PF00501"/>
    </source>
</evidence>
<organism evidence="4 5">
    <name type="scientific">Streptomyces anthocyanicus</name>
    <dbReference type="NCBI Taxonomy" id="68174"/>
    <lineage>
        <taxon>Bacteria</taxon>
        <taxon>Bacillati</taxon>
        <taxon>Actinomycetota</taxon>
        <taxon>Actinomycetes</taxon>
        <taxon>Kitasatosporales</taxon>
        <taxon>Streptomycetaceae</taxon>
        <taxon>Streptomyces</taxon>
        <taxon>Streptomyces violaceoruber group</taxon>
    </lineage>
</organism>
<evidence type="ECO:0000259" key="3">
    <source>
        <dbReference type="Pfam" id="PF13193"/>
    </source>
</evidence>
<dbReference type="Pfam" id="PF00501">
    <property type="entry name" value="AMP-binding"/>
    <property type="match status" value="1"/>
</dbReference>
<dbReference type="RefSeq" id="WP_405191914.1">
    <property type="nucleotide sequence ID" value="NZ_CP108200.1"/>
</dbReference>
<reference evidence="4 5" key="1">
    <citation type="submission" date="2022-10" db="EMBL/GenBank/DDBJ databases">
        <title>The complete genomes of actinobacterial strains from the NBC collection.</title>
        <authorList>
            <person name="Joergensen T.S."/>
            <person name="Alvarez Arevalo M."/>
            <person name="Sterndorff E.B."/>
            <person name="Faurdal D."/>
            <person name="Vuksanovic O."/>
            <person name="Mourched A.-S."/>
            <person name="Charusanti P."/>
            <person name="Shaw S."/>
            <person name="Blin K."/>
            <person name="Weber T."/>
        </authorList>
    </citation>
    <scope>NUCLEOTIDE SEQUENCE [LARGE SCALE GENOMIC DNA]</scope>
    <source>
        <strain evidence="4 5">NBC_00116</strain>
    </source>
</reference>
<dbReference type="InterPro" id="IPR025110">
    <property type="entry name" value="AMP-bd_C"/>
</dbReference>
<dbReference type="EMBL" id="CP108200">
    <property type="protein sequence ID" value="WTR99514.1"/>
    <property type="molecule type" value="Genomic_DNA"/>
</dbReference>
<dbReference type="PANTHER" id="PTHR43767:SF1">
    <property type="entry name" value="NONRIBOSOMAL PEPTIDE SYNTHASE PES1 (EUROFUNG)-RELATED"/>
    <property type="match status" value="1"/>
</dbReference>
<dbReference type="SUPFAM" id="SSF56801">
    <property type="entry name" value="Acetyl-CoA synthetase-like"/>
    <property type="match status" value="1"/>
</dbReference>
<dbReference type="CDD" id="cd05920">
    <property type="entry name" value="23DHB-AMP_lg"/>
    <property type="match status" value="1"/>
</dbReference>